<dbReference type="AlphaFoldDB" id="A0AAD7JW54"/>
<evidence type="ECO:0000313" key="4">
    <source>
        <dbReference type="Proteomes" id="UP001215598"/>
    </source>
</evidence>
<keyword evidence="4" id="KW-1185">Reference proteome</keyword>
<comment type="caution">
    <text evidence="3">The sequence shown here is derived from an EMBL/GenBank/DDBJ whole genome shotgun (WGS) entry which is preliminary data.</text>
</comment>
<evidence type="ECO:0000313" key="3">
    <source>
        <dbReference type="EMBL" id="KAJ7773162.1"/>
    </source>
</evidence>
<dbReference type="Gene3D" id="3.10.350.10">
    <property type="entry name" value="LysM domain"/>
    <property type="match status" value="1"/>
</dbReference>
<evidence type="ECO:0000259" key="2">
    <source>
        <dbReference type="PROSITE" id="PS51782"/>
    </source>
</evidence>
<evidence type="ECO:0000256" key="1">
    <source>
        <dbReference type="SAM" id="MobiDB-lite"/>
    </source>
</evidence>
<feature type="region of interest" description="Disordered" evidence="1">
    <location>
        <begin position="62"/>
        <end position="150"/>
    </location>
</feature>
<feature type="compositionally biased region" description="Acidic residues" evidence="1">
    <location>
        <begin position="94"/>
        <end position="107"/>
    </location>
</feature>
<gene>
    <name evidence="3" type="ORF">B0H16DRAFT_140016</name>
</gene>
<sequence>MSVNLCLACSSSLPPKPTEPIFTTRCCTRPICPSCISANPRLARYDPCLACLGGVGVVGGATASSSGSGNAAPVQQSSRNVDGAVRDEDTFVLGDEDDEEGEEDDGQDGSVPLSEVVQPSPATLVESRGTESEPSPNPPPPGPPETPSKYYIKRGDTLQGIALRFGVDGRLLCRLNALPPSTLTTTPHLLHTRSSLTLPPSARAKLQPGDAPSAEDRTREVRIARERAGKRLQTLTKETDWRVAHAYIALADDPGEAAHYALKQKELGEPVSAPLEARAVGQYMDDLEWEAEELRAGRTTGV</sequence>
<dbReference type="PROSITE" id="PS51782">
    <property type="entry name" value="LYSM"/>
    <property type="match status" value="1"/>
</dbReference>
<protein>
    <recommendedName>
        <fullName evidence="2">LysM domain-containing protein</fullName>
    </recommendedName>
</protein>
<dbReference type="SUPFAM" id="SSF54106">
    <property type="entry name" value="LysM domain"/>
    <property type="match status" value="1"/>
</dbReference>
<dbReference type="Proteomes" id="UP001215598">
    <property type="component" value="Unassembled WGS sequence"/>
</dbReference>
<name>A0AAD7JW54_9AGAR</name>
<feature type="domain" description="LysM" evidence="2">
    <location>
        <begin position="148"/>
        <end position="198"/>
    </location>
</feature>
<proteinExistence type="predicted"/>
<organism evidence="3 4">
    <name type="scientific">Mycena metata</name>
    <dbReference type="NCBI Taxonomy" id="1033252"/>
    <lineage>
        <taxon>Eukaryota</taxon>
        <taxon>Fungi</taxon>
        <taxon>Dikarya</taxon>
        <taxon>Basidiomycota</taxon>
        <taxon>Agaricomycotina</taxon>
        <taxon>Agaricomycetes</taxon>
        <taxon>Agaricomycetidae</taxon>
        <taxon>Agaricales</taxon>
        <taxon>Marasmiineae</taxon>
        <taxon>Mycenaceae</taxon>
        <taxon>Mycena</taxon>
    </lineage>
</organism>
<dbReference type="InterPro" id="IPR018392">
    <property type="entry name" value="LysM"/>
</dbReference>
<reference evidence="3" key="1">
    <citation type="submission" date="2023-03" db="EMBL/GenBank/DDBJ databases">
        <title>Massive genome expansion in bonnet fungi (Mycena s.s.) driven by repeated elements and novel gene families across ecological guilds.</title>
        <authorList>
            <consortium name="Lawrence Berkeley National Laboratory"/>
            <person name="Harder C.B."/>
            <person name="Miyauchi S."/>
            <person name="Viragh M."/>
            <person name="Kuo A."/>
            <person name="Thoen E."/>
            <person name="Andreopoulos B."/>
            <person name="Lu D."/>
            <person name="Skrede I."/>
            <person name="Drula E."/>
            <person name="Henrissat B."/>
            <person name="Morin E."/>
            <person name="Kohler A."/>
            <person name="Barry K."/>
            <person name="LaButti K."/>
            <person name="Morin E."/>
            <person name="Salamov A."/>
            <person name="Lipzen A."/>
            <person name="Mereny Z."/>
            <person name="Hegedus B."/>
            <person name="Baldrian P."/>
            <person name="Stursova M."/>
            <person name="Weitz H."/>
            <person name="Taylor A."/>
            <person name="Grigoriev I.V."/>
            <person name="Nagy L.G."/>
            <person name="Martin F."/>
            <person name="Kauserud H."/>
        </authorList>
    </citation>
    <scope>NUCLEOTIDE SEQUENCE</scope>
    <source>
        <strain evidence="3">CBHHK182m</strain>
    </source>
</reference>
<feature type="compositionally biased region" description="Low complexity" evidence="1">
    <location>
        <begin position="62"/>
        <end position="74"/>
    </location>
</feature>
<accession>A0AAD7JW54</accession>
<dbReference type="CDD" id="cd00118">
    <property type="entry name" value="LysM"/>
    <property type="match status" value="1"/>
</dbReference>
<feature type="compositionally biased region" description="Pro residues" evidence="1">
    <location>
        <begin position="135"/>
        <end position="146"/>
    </location>
</feature>
<dbReference type="EMBL" id="JARKIB010000013">
    <property type="protein sequence ID" value="KAJ7773162.1"/>
    <property type="molecule type" value="Genomic_DNA"/>
</dbReference>
<dbReference type="InterPro" id="IPR036779">
    <property type="entry name" value="LysM_dom_sf"/>
</dbReference>
<dbReference type="Pfam" id="PF01476">
    <property type="entry name" value="LysM"/>
    <property type="match status" value="1"/>
</dbReference>